<protein>
    <submittedName>
        <fullName evidence="1">Uncharacterized protein</fullName>
    </submittedName>
</protein>
<gene>
    <name evidence="1" type="ORF">HYPSUDRAFT_817651</name>
</gene>
<proteinExistence type="predicted"/>
<organism evidence="1 2">
    <name type="scientific">Hypholoma sublateritium (strain FD-334 SS-4)</name>
    <dbReference type="NCBI Taxonomy" id="945553"/>
    <lineage>
        <taxon>Eukaryota</taxon>
        <taxon>Fungi</taxon>
        <taxon>Dikarya</taxon>
        <taxon>Basidiomycota</taxon>
        <taxon>Agaricomycotina</taxon>
        <taxon>Agaricomycetes</taxon>
        <taxon>Agaricomycetidae</taxon>
        <taxon>Agaricales</taxon>
        <taxon>Agaricineae</taxon>
        <taxon>Strophariaceae</taxon>
        <taxon>Hypholoma</taxon>
    </lineage>
</organism>
<dbReference type="Proteomes" id="UP000054270">
    <property type="component" value="Unassembled WGS sequence"/>
</dbReference>
<dbReference type="AlphaFoldDB" id="A0A0D2MAG5"/>
<sequence>MDVLHVVLGRSVVFASGGAGRDLALLRPTLESLKLERLNLEVLKLGTPGACPARRRTLANNLTPRGPAPLHTLLRHRPLFTVTAKLPARSDRHAILALCVMRCAHRHRPASRLIIGIRSHCQRPRARTSQKLRLPSSTRLRVIWRHSWPW</sequence>
<evidence type="ECO:0000313" key="2">
    <source>
        <dbReference type="Proteomes" id="UP000054270"/>
    </source>
</evidence>
<evidence type="ECO:0000313" key="1">
    <source>
        <dbReference type="EMBL" id="KJA20363.1"/>
    </source>
</evidence>
<dbReference type="EMBL" id="KN817568">
    <property type="protein sequence ID" value="KJA20363.1"/>
    <property type="molecule type" value="Genomic_DNA"/>
</dbReference>
<keyword evidence="2" id="KW-1185">Reference proteome</keyword>
<accession>A0A0D2MAG5</accession>
<name>A0A0D2MAG5_HYPSF</name>
<reference evidence="2" key="1">
    <citation type="submission" date="2014-04" db="EMBL/GenBank/DDBJ databases">
        <title>Evolutionary Origins and Diversification of the Mycorrhizal Mutualists.</title>
        <authorList>
            <consortium name="DOE Joint Genome Institute"/>
            <consortium name="Mycorrhizal Genomics Consortium"/>
            <person name="Kohler A."/>
            <person name="Kuo A."/>
            <person name="Nagy L.G."/>
            <person name="Floudas D."/>
            <person name="Copeland A."/>
            <person name="Barry K.W."/>
            <person name="Cichocki N."/>
            <person name="Veneault-Fourrey C."/>
            <person name="LaButti K."/>
            <person name="Lindquist E.A."/>
            <person name="Lipzen A."/>
            <person name="Lundell T."/>
            <person name="Morin E."/>
            <person name="Murat C."/>
            <person name="Riley R."/>
            <person name="Ohm R."/>
            <person name="Sun H."/>
            <person name="Tunlid A."/>
            <person name="Henrissat B."/>
            <person name="Grigoriev I.V."/>
            <person name="Hibbett D.S."/>
            <person name="Martin F."/>
        </authorList>
    </citation>
    <scope>NUCLEOTIDE SEQUENCE [LARGE SCALE GENOMIC DNA]</scope>
    <source>
        <strain evidence="2">FD-334 SS-4</strain>
    </source>
</reference>